<dbReference type="Proteomes" id="UP000216961">
    <property type="component" value="Unassembled WGS sequence"/>
</dbReference>
<dbReference type="EMBL" id="NPBQ01000004">
    <property type="protein sequence ID" value="PAD85178.1"/>
    <property type="molecule type" value="Genomic_DNA"/>
</dbReference>
<dbReference type="AlphaFoldDB" id="A0A268FIJ8"/>
<evidence type="ECO:0000313" key="2">
    <source>
        <dbReference type="Proteomes" id="UP000216961"/>
    </source>
</evidence>
<evidence type="ECO:0000313" key="1">
    <source>
        <dbReference type="EMBL" id="PAD85178.1"/>
    </source>
</evidence>
<comment type="caution">
    <text evidence="1">The sequence shown here is derived from an EMBL/GenBank/DDBJ whole genome shotgun (WGS) entry which is preliminary data.</text>
</comment>
<organism evidence="1 2">
    <name type="scientific">Niallia circulans</name>
    <name type="common">Bacillus circulans</name>
    <dbReference type="NCBI Taxonomy" id="1397"/>
    <lineage>
        <taxon>Bacteria</taxon>
        <taxon>Bacillati</taxon>
        <taxon>Bacillota</taxon>
        <taxon>Bacilli</taxon>
        <taxon>Bacillales</taxon>
        <taxon>Bacillaceae</taxon>
        <taxon>Niallia</taxon>
    </lineage>
</organism>
<sequence length="62" mass="6975">MNSTAIFIIALAAIAVWSIQIYELLKPSKEQNNRKIVLLTSAGSLFTIILTVSFFQNIPFFQ</sequence>
<accession>A0A268FIJ8</accession>
<name>A0A268FIJ8_NIACI</name>
<proteinExistence type="predicted"/>
<gene>
    <name evidence="1" type="ORF">CHH57_00445</name>
</gene>
<protein>
    <submittedName>
        <fullName evidence="1">Uncharacterized protein</fullName>
    </submittedName>
</protein>
<dbReference type="KEGG" id="bcir:C2I06_04735"/>
<reference evidence="1 2" key="1">
    <citation type="submission" date="2017-07" db="EMBL/GenBank/DDBJ databases">
        <title>Isolation and whole genome analysis of endospore-forming bacteria from heroin.</title>
        <authorList>
            <person name="Kalinowski J."/>
            <person name="Ahrens B."/>
            <person name="Al-Dilaimi A."/>
            <person name="Winkler A."/>
            <person name="Wibberg D."/>
            <person name="Schleenbecker U."/>
            <person name="Ruckert C."/>
            <person name="Wolfel R."/>
            <person name="Grass G."/>
        </authorList>
    </citation>
    <scope>NUCLEOTIDE SEQUENCE [LARGE SCALE GENOMIC DNA]</scope>
    <source>
        <strain evidence="1 2">7521-2</strain>
    </source>
</reference>
<dbReference type="RefSeq" id="WP_095328363.1">
    <property type="nucleotide sequence ID" value="NZ_CP026031.1"/>
</dbReference>